<gene>
    <name evidence="2" type="ORF">Anapl_13419</name>
</gene>
<sequence>MTCRRRPSSEEAARVSPGLQGDSKAPVPQAAAEEEDVSGPWEPERAGEGSPGSGPEANGSCAQEEQEPVSSTACGEQEQEEEEEEEEEEGSCCSEEGEDGSNVY</sequence>
<evidence type="ECO:0000313" key="2">
    <source>
        <dbReference type="EMBL" id="EOA94125.1"/>
    </source>
</evidence>
<reference evidence="3" key="1">
    <citation type="journal article" date="2013" name="Nat. Genet.">
        <title>The duck genome and transcriptome provide insight into an avian influenza virus reservoir species.</title>
        <authorList>
            <person name="Huang Y."/>
            <person name="Li Y."/>
            <person name="Burt D.W."/>
            <person name="Chen H."/>
            <person name="Zhang Y."/>
            <person name="Qian W."/>
            <person name="Kim H."/>
            <person name="Gan S."/>
            <person name="Zhao Y."/>
            <person name="Li J."/>
            <person name="Yi K."/>
            <person name="Feng H."/>
            <person name="Zhu P."/>
            <person name="Li B."/>
            <person name="Liu Q."/>
            <person name="Fairley S."/>
            <person name="Magor K.E."/>
            <person name="Du Z."/>
            <person name="Hu X."/>
            <person name="Goodman L."/>
            <person name="Tafer H."/>
            <person name="Vignal A."/>
            <person name="Lee T."/>
            <person name="Kim K.W."/>
            <person name="Sheng Z."/>
            <person name="An Y."/>
            <person name="Searle S."/>
            <person name="Herrero J."/>
            <person name="Groenen M.A."/>
            <person name="Crooijmans R.P."/>
            <person name="Faraut T."/>
            <person name="Cai Q."/>
            <person name="Webster R.G."/>
            <person name="Aldridge J.R."/>
            <person name="Warren W.C."/>
            <person name="Bartschat S."/>
            <person name="Kehr S."/>
            <person name="Marz M."/>
            <person name="Stadler P.F."/>
            <person name="Smith J."/>
            <person name="Kraus R.H."/>
            <person name="Zhao Y."/>
            <person name="Ren L."/>
            <person name="Fei J."/>
            <person name="Morisson M."/>
            <person name="Kaiser P."/>
            <person name="Griffin D.K."/>
            <person name="Rao M."/>
            <person name="Pitel F."/>
            <person name="Wang J."/>
            <person name="Li N."/>
        </authorList>
    </citation>
    <scope>NUCLEOTIDE SEQUENCE [LARGE SCALE GENOMIC DNA]</scope>
</reference>
<accession>R0JA55</accession>
<feature type="non-terminal residue" evidence="2">
    <location>
        <position position="104"/>
    </location>
</feature>
<organism evidence="2 3">
    <name type="scientific">Anas platyrhynchos</name>
    <name type="common">Mallard</name>
    <name type="synonym">Anas boschas</name>
    <dbReference type="NCBI Taxonomy" id="8839"/>
    <lineage>
        <taxon>Eukaryota</taxon>
        <taxon>Metazoa</taxon>
        <taxon>Chordata</taxon>
        <taxon>Craniata</taxon>
        <taxon>Vertebrata</taxon>
        <taxon>Euteleostomi</taxon>
        <taxon>Archelosauria</taxon>
        <taxon>Archosauria</taxon>
        <taxon>Dinosauria</taxon>
        <taxon>Saurischia</taxon>
        <taxon>Theropoda</taxon>
        <taxon>Coelurosauria</taxon>
        <taxon>Aves</taxon>
        <taxon>Neognathae</taxon>
        <taxon>Galloanserae</taxon>
        <taxon>Anseriformes</taxon>
        <taxon>Anatidae</taxon>
        <taxon>Anatinae</taxon>
        <taxon>Anas</taxon>
    </lineage>
</organism>
<dbReference type="EMBL" id="KB744976">
    <property type="protein sequence ID" value="EOA94125.1"/>
    <property type="molecule type" value="Genomic_DNA"/>
</dbReference>
<dbReference type="HOGENOM" id="CLU_2256070_0_0_1"/>
<protein>
    <submittedName>
        <fullName evidence="2">Uncharacterized protein</fullName>
    </submittedName>
</protein>
<feature type="region of interest" description="Disordered" evidence="1">
    <location>
        <begin position="1"/>
        <end position="104"/>
    </location>
</feature>
<feature type="compositionally biased region" description="Polar residues" evidence="1">
    <location>
        <begin position="60"/>
        <end position="74"/>
    </location>
</feature>
<dbReference type="Proteomes" id="UP000296049">
    <property type="component" value="Unassembled WGS sequence"/>
</dbReference>
<proteinExistence type="predicted"/>
<evidence type="ECO:0000313" key="3">
    <source>
        <dbReference type="Proteomes" id="UP000296049"/>
    </source>
</evidence>
<feature type="compositionally biased region" description="Acidic residues" evidence="1">
    <location>
        <begin position="77"/>
        <end position="104"/>
    </location>
</feature>
<name>R0JA55_ANAPL</name>
<keyword evidence="3" id="KW-1185">Reference proteome</keyword>
<evidence type="ECO:0000256" key="1">
    <source>
        <dbReference type="SAM" id="MobiDB-lite"/>
    </source>
</evidence>
<dbReference type="OMA" id="RWSSPEK"/>
<dbReference type="AlphaFoldDB" id="R0JA55"/>